<proteinExistence type="predicted"/>
<dbReference type="Gene3D" id="1.25.40.10">
    <property type="entry name" value="Tetratricopeptide repeat domain"/>
    <property type="match status" value="1"/>
</dbReference>
<dbReference type="Pfam" id="PF13432">
    <property type="entry name" value="TPR_16"/>
    <property type="match status" value="1"/>
</dbReference>
<sequence>MTFRKIIVGLVLLLAGCQTLPPPQSARQPADQQLDVPFIAQEKYQCGPAALGMMLQWNSLPGDAEALVDEVWLPERKGSLGIELMAAGRARGLLAYPVNRPEALFSELQAGHPVLILQNLALKRWPRWHFAVVTGYRDGGDRLILHSGTRETTTSHWNRFIRTWARADYWGMVLLPAGELPASARPGPLLHALAPQKKDALRHWQTAVSRFPNDGKLHFAYANALWQAGRKADALKAFEKTVTLAPTLAPAWNNLAYARLDQGHREAAREAVCQAHTLAPDDVNIKGSVAEITDGTGCP</sequence>
<name>A0A9Q3W856_9GAMM</name>
<organism evidence="1 2">
    <name type="scientific">Alloalcanivorax xenomutans</name>
    <dbReference type="NCBI Taxonomy" id="1094342"/>
    <lineage>
        <taxon>Bacteria</taxon>
        <taxon>Pseudomonadati</taxon>
        <taxon>Pseudomonadota</taxon>
        <taxon>Gammaproteobacteria</taxon>
        <taxon>Oceanospirillales</taxon>
        <taxon>Alcanivoracaceae</taxon>
        <taxon>Alloalcanivorax</taxon>
    </lineage>
</organism>
<dbReference type="KEGG" id="axe:P40_06730"/>
<accession>A0A9Q3W856</accession>
<comment type="caution">
    <text evidence="1">The sequence shown here is derived from an EMBL/GenBank/DDBJ whole genome shotgun (WGS) entry which is preliminary data.</text>
</comment>
<keyword evidence="2" id="KW-1185">Reference proteome</keyword>
<gene>
    <name evidence="1" type="ORF">LZG35_19885</name>
</gene>
<dbReference type="SMART" id="SM00028">
    <property type="entry name" value="TPR"/>
    <property type="match status" value="2"/>
</dbReference>
<dbReference type="Proteomes" id="UP001107961">
    <property type="component" value="Unassembled WGS sequence"/>
</dbReference>
<dbReference type="NCBIfam" id="NF033920">
    <property type="entry name" value="C39_PA2778_fam"/>
    <property type="match status" value="1"/>
</dbReference>
<protein>
    <submittedName>
        <fullName evidence="1">PA2778 family cysteine peptidase</fullName>
    </submittedName>
</protein>
<dbReference type="InterPro" id="IPR019734">
    <property type="entry name" value="TPR_rpt"/>
</dbReference>
<dbReference type="Gene3D" id="3.90.70.10">
    <property type="entry name" value="Cysteine proteinases"/>
    <property type="match status" value="1"/>
</dbReference>
<dbReference type="EMBL" id="JAJVKT010000033">
    <property type="protein sequence ID" value="MCE7510903.1"/>
    <property type="molecule type" value="Genomic_DNA"/>
</dbReference>
<dbReference type="PROSITE" id="PS51257">
    <property type="entry name" value="PROKAR_LIPOPROTEIN"/>
    <property type="match status" value="1"/>
</dbReference>
<evidence type="ECO:0000313" key="2">
    <source>
        <dbReference type="Proteomes" id="UP001107961"/>
    </source>
</evidence>
<dbReference type="RefSeq" id="WP_080530660.1">
    <property type="nucleotide sequence ID" value="NZ_CBDDTQ010000001.1"/>
</dbReference>
<dbReference type="SUPFAM" id="SSF48452">
    <property type="entry name" value="TPR-like"/>
    <property type="match status" value="1"/>
</dbReference>
<reference evidence="1" key="1">
    <citation type="submission" date="2022-01" db="EMBL/GenBank/DDBJ databases">
        <authorList>
            <person name="Karlyshev A.V."/>
            <person name="Jaspars M."/>
        </authorList>
    </citation>
    <scope>NUCLEOTIDE SEQUENCE</scope>
    <source>
        <strain evidence="1">AGSA3-2</strain>
    </source>
</reference>
<dbReference type="InterPro" id="IPR011990">
    <property type="entry name" value="TPR-like_helical_dom_sf"/>
</dbReference>
<dbReference type="AlphaFoldDB" id="A0A9Q3W856"/>
<dbReference type="Pfam" id="PF13181">
    <property type="entry name" value="TPR_8"/>
    <property type="match status" value="1"/>
</dbReference>
<evidence type="ECO:0000313" key="1">
    <source>
        <dbReference type="EMBL" id="MCE7510903.1"/>
    </source>
</evidence>